<comment type="caution">
    <text evidence="4">The sequence shown here is derived from an EMBL/GenBank/DDBJ whole genome shotgun (WGS) entry which is preliminary data.</text>
</comment>
<dbReference type="Proteomes" id="UP001152879">
    <property type="component" value="Unassembled WGS sequence"/>
</dbReference>
<dbReference type="AlphaFoldDB" id="A0A9X4MIR9"/>
<dbReference type="EMBL" id="JANFML010000014">
    <property type="protein sequence ID" value="MDG4512326.1"/>
    <property type="molecule type" value="Genomic_DNA"/>
</dbReference>
<feature type="transmembrane region" description="Helical" evidence="2">
    <location>
        <begin position="23"/>
        <end position="48"/>
    </location>
</feature>
<keyword evidence="2" id="KW-0812">Transmembrane</keyword>
<keyword evidence="2" id="KW-1133">Transmembrane helix</keyword>
<dbReference type="Gene3D" id="2.60.40.1240">
    <property type="match status" value="1"/>
</dbReference>
<proteinExistence type="predicted"/>
<evidence type="ECO:0000256" key="2">
    <source>
        <dbReference type="SAM" id="Phobius"/>
    </source>
</evidence>
<feature type="domain" description="DUF4352" evidence="3">
    <location>
        <begin position="71"/>
        <end position="184"/>
    </location>
</feature>
<sequence>MKDFVIEDGQMYYRKKPLYRQPLFWTTIVGLVLTFVLGFTCIALTLGLNVSQSQGTTYPDYLDETLTYEEYQIGDKVNFSDGLDVTVTSMGKDDSVSLVDDYYSSAYVVEMEVENATDERVYFDEYYFNLIDQTTQIPYTLDLSTYDVNLVEKLEPGEKINVKLIYGVDDVSNFGLVYEEAMWTDLISEGI</sequence>
<organism evidence="4 5">
    <name type="scientific">Streptococcus suis</name>
    <dbReference type="NCBI Taxonomy" id="1307"/>
    <lineage>
        <taxon>Bacteria</taxon>
        <taxon>Bacillati</taxon>
        <taxon>Bacillota</taxon>
        <taxon>Bacilli</taxon>
        <taxon>Lactobacillales</taxon>
        <taxon>Streptococcaceae</taxon>
        <taxon>Streptococcus</taxon>
    </lineage>
</organism>
<name>A0A9X4MIR9_STRSU</name>
<gene>
    <name evidence="4" type="ORF">NOL15_05610</name>
</gene>
<evidence type="ECO:0000259" key="3">
    <source>
        <dbReference type="Pfam" id="PF11611"/>
    </source>
</evidence>
<reference evidence="4" key="1">
    <citation type="submission" date="2022-07" db="EMBL/GenBank/DDBJ databases">
        <title>Whole Genome Sequencing of Streptococcus suis.</title>
        <authorList>
            <person name="Dai X."/>
            <person name="Huang J."/>
            <person name="Wang L."/>
        </authorList>
    </citation>
    <scope>NUCLEOTIDE SEQUENCE</scope>
    <source>
        <strain evidence="4">SFB2</strain>
    </source>
</reference>
<dbReference type="InterPro" id="IPR029051">
    <property type="entry name" value="DUF4352"/>
</dbReference>
<evidence type="ECO:0000313" key="5">
    <source>
        <dbReference type="Proteomes" id="UP001152879"/>
    </source>
</evidence>
<evidence type="ECO:0000256" key="1">
    <source>
        <dbReference type="ARBA" id="ARBA00022729"/>
    </source>
</evidence>
<keyword evidence="2" id="KW-0472">Membrane</keyword>
<dbReference type="InterPro" id="IPR029050">
    <property type="entry name" value="Immunoprotect_excell_Ig-like"/>
</dbReference>
<accession>A0A9X4MIR9</accession>
<protein>
    <submittedName>
        <fullName evidence="4">DUF4352 domain-containing protein</fullName>
    </submittedName>
</protein>
<keyword evidence="1" id="KW-0732">Signal</keyword>
<dbReference type="Pfam" id="PF11611">
    <property type="entry name" value="DUF4352"/>
    <property type="match status" value="1"/>
</dbReference>
<evidence type="ECO:0000313" key="4">
    <source>
        <dbReference type="EMBL" id="MDG4512326.1"/>
    </source>
</evidence>